<keyword evidence="2" id="KW-0813">Transport</keyword>
<keyword evidence="3" id="KW-0547">Nucleotide-binding</keyword>
<dbReference type="PANTHER" id="PTHR43335">
    <property type="entry name" value="ABC TRANSPORTER, ATP-BINDING PROTEIN"/>
    <property type="match status" value="1"/>
</dbReference>
<evidence type="ECO:0000256" key="4">
    <source>
        <dbReference type="ARBA" id="ARBA00022840"/>
    </source>
</evidence>
<comment type="caution">
    <text evidence="6">The sequence shown here is derived from an EMBL/GenBank/DDBJ whole genome shotgun (WGS) entry which is preliminary data.</text>
</comment>
<evidence type="ECO:0000256" key="3">
    <source>
        <dbReference type="ARBA" id="ARBA00022741"/>
    </source>
</evidence>
<evidence type="ECO:0000313" key="6">
    <source>
        <dbReference type="EMBL" id="MFD1606425.1"/>
    </source>
</evidence>
<dbReference type="InterPro" id="IPR003439">
    <property type="entry name" value="ABC_transporter-like_ATP-bd"/>
</dbReference>
<dbReference type="InterPro" id="IPR027417">
    <property type="entry name" value="P-loop_NTPase"/>
</dbReference>
<protein>
    <submittedName>
        <fullName evidence="6">ATP-binding cassette domain-containing protein</fullName>
    </submittedName>
</protein>
<dbReference type="Gene3D" id="3.40.50.300">
    <property type="entry name" value="P-loop containing nucleotide triphosphate hydrolases"/>
    <property type="match status" value="1"/>
</dbReference>
<name>A0ABW4HP06_9BACI</name>
<dbReference type="GO" id="GO:0005524">
    <property type="term" value="F:ATP binding"/>
    <property type="evidence" value="ECO:0007669"/>
    <property type="project" value="UniProtKB-KW"/>
</dbReference>
<dbReference type="SUPFAM" id="SSF52540">
    <property type="entry name" value="P-loop containing nucleoside triphosphate hydrolases"/>
    <property type="match status" value="1"/>
</dbReference>
<organism evidence="6 7">
    <name type="scientific">Oceanobacillus luteolus</name>
    <dbReference type="NCBI Taxonomy" id="1274358"/>
    <lineage>
        <taxon>Bacteria</taxon>
        <taxon>Bacillati</taxon>
        <taxon>Bacillota</taxon>
        <taxon>Bacilli</taxon>
        <taxon>Bacillales</taxon>
        <taxon>Bacillaceae</taxon>
        <taxon>Oceanobacillus</taxon>
    </lineage>
</organism>
<feature type="domain" description="ABC transporter" evidence="5">
    <location>
        <begin position="4"/>
        <end position="231"/>
    </location>
</feature>
<dbReference type="InterPro" id="IPR003593">
    <property type="entry name" value="AAA+_ATPase"/>
</dbReference>
<dbReference type="Pfam" id="PF00005">
    <property type="entry name" value="ABC_tran"/>
    <property type="match status" value="1"/>
</dbReference>
<dbReference type="SMART" id="SM00382">
    <property type="entry name" value="AAA"/>
    <property type="match status" value="1"/>
</dbReference>
<dbReference type="RefSeq" id="WP_379595752.1">
    <property type="nucleotide sequence ID" value="NZ_JBHUDE010000005.1"/>
</dbReference>
<keyword evidence="7" id="KW-1185">Reference proteome</keyword>
<evidence type="ECO:0000313" key="7">
    <source>
        <dbReference type="Proteomes" id="UP001597221"/>
    </source>
</evidence>
<gene>
    <name evidence="6" type="ORF">ACFSBH_01895</name>
</gene>
<keyword evidence="4 6" id="KW-0067">ATP-binding</keyword>
<evidence type="ECO:0000259" key="5">
    <source>
        <dbReference type="PROSITE" id="PS50893"/>
    </source>
</evidence>
<dbReference type="CDD" id="cd03230">
    <property type="entry name" value="ABC_DR_subfamily_A"/>
    <property type="match status" value="1"/>
</dbReference>
<dbReference type="PROSITE" id="PS50893">
    <property type="entry name" value="ABC_TRANSPORTER_2"/>
    <property type="match status" value="1"/>
</dbReference>
<dbReference type="EMBL" id="JBHUDE010000005">
    <property type="protein sequence ID" value="MFD1606425.1"/>
    <property type="molecule type" value="Genomic_DNA"/>
</dbReference>
<dbReference type="InterPro" id="IPR017871">
    <property type="entry name" value="ABC_transporter-like_CS"/>
</dbReference>
<sequence length="309" mass="34959">MKALSTKDLTKKYGNKTVVNHLNLEIEKGSIFGFLGKNGAGKSTFINMITGLTLPTSGSFEILGEQGDSLHRVRHRIGVLPDYSTFYENFTALEHLKYYSRILRLSLTTNELKEILKQVELEDAINVKTKNYSFGMKKKLGLAQAIINKPELLFLDEPTSGVDANSILNIHTLIKDISAQGTTVFLTSHNLDEVEKLCDDIAIMNKGTIQTKGSMHQLRREYQDNISVYIKHDSISESKQIKLRTELSSLVKNMKVTSDHLELFVEDESVIPKINNYLVSEQINIYRLEVEEPSLEEIFLNLGEEKFSA</sequence>
<proteinExistence type="inferred from homology"/>
<dbReference type="Pfam" id="PF13732">
    <property type="entry name" value="DrrA1-3_C"/>
    <property type="match status" value="1"/>
</dbReference>
<dbReference type="PROSITE" id="PS00211">
    <property type="entry name" value="ABC_TRANSPORTER_1"/>
    <property type="match status" value="1"/>
</dbReference>
<dbReference type="Proteomes" id="UP001597221">
    <property type="component" value="Unassembled WGS sequence"/>
</dbReference>
<dbReference type="InterPro" id="IPR025302">
    <property type="entry name" value="DrrA1/2-like_C"/>
</dbReference>
<evidence type="ECO:0000256" key="2">
    <source>
        <dbReference type="ARBA" id="ARBA00022448"/>
    </source>
</evidence>
<evidence type="ECO:0000256" key="1">
    <source>
        <dbReference type="ARBA" id="ARBA00005417"/>
    </source>
</evidence>
<reference evidence="7" key="1">
    <citation type="journal article" date="2019" name="Int. J. Syst. Evol. Microbiol.">
        <title>The Global Catalogue of Microorganisms (GCM) 10K type strain sequencing project: providing services to taxonomists for standard genome sequencing and annotation.</title>
        <authorList>
            <consortium name="The Broad Institute Genomics Platform"/>
            <consortium name="The Broad Institute Genome Sequencing Center for Infectious Disease"/>
            <person name="Wu L."/>
            <person name="Ma J."/>
        </authorList>
    </citation>
    <scope>NUCLEOTIDE SEQUENCE [LARGE SCALE GENOMIC DNA]</scope>
    <source>
        <strain evidence="7">CGMCC 1.12376</strain>
    </source>
</reference>
<accession>A0ABW4HP06</accession>
<comment type="similarity">
    <text evidence="1">Belongs to the ABC transporter superfamily.</text>
</comment>
<dbReference type="PANTHER" id="PTHR43335:SF4">
    <property type="entry name" value="ABC TRANSPORTER, ATP-BINDING PROTEIN"/>
    <property type="match status" value="1"/>
</dbReference>